<gene>
    <name evidence="3" type="ORF">Selli1_20020</name>
    <name evidence="4" type="ORF">Selli2_11610</name>
</gene>
<evidence type="ECO:0000256" key="1">
    <source>
        <dbReference type="ARBA" id="ARBA00004976"/>
    </source>
</evidence>
<comment type="caution">
    <text evidence="3">The sequence shown here is derived from an EMBL/GenBank/DDBJ whole genome shotgun (WGS) entry which is preliminary data.</text>
</comment>
<dbReference type="PANTHER" id="PTHR47837">
    <property type="entry name" value="GTP PYROPHOSPHOKINASE YJBM"/>
    <property type="match status" value="1"/>
</dbReference>
<dbReference type="SMART" id="SM00954">
    <property type="entry name" value="RelA_SpoT"/>
    <property type="match status" value="1"/>
</dbReference>
<dbReference type="InterPro" id="IPR043519">
    <property type="entry name" value="NT_sf"/>
</dbReference>
<evidence type="ECO:0000313" key="3">
    <source>
        <dbReference type="EMBL" id="GLG04828.1"/>
    </source>
</evidence>
<reference evidence="3" key="1">
    <citation type="submission" date="2022-11" db="EMBL/GenBank/DDBJ databases">
        <title>Draft genome sequence of Sellimonas catena strain 12EGH17.</title>
        <authorList>
            <person name="Hisatomi A."/>
            <person name="Ohkuma M."/>
            <person name="Sakamoto M."/>
        </authorList>
    </citation>
    <scope>NUCLEOTIDE SEQUENCE</scope>
    <source>
        <strain evidence="3">12EGH17</strain>
    </source>
</reference>
<accession>A0A9W6C7X9</accession>
<proteinExistence type="predicted"/>
<dbReference type="Proteomes" id="UP001145094">
    <property type="component" value="Unassembled WGS sequence"/>
</dbReference>
<reference evidence="4" key="3">
    <citation type="submission" date="2022-11" db="EMBL/GenBank/DDBJ databases">
        <title>Draft genome sequence of Sellimonas catena strain 18CBH55.</title>
        <authorList>
            <person name="Atsushi H."/>
            <person name="Moriya O."/>
            <person name="Mitsuo S."/>
        </authorList>
    </citation>
    <scope>NUCLEOTIDE SEQUENCE</scope>
    <source>
        <strain evidence="4">18CBH55</strain>
    </source>
</reference>
<reference evidence="3" key="2">
    <citation type="submission" date="2022-11" db="EMBL/GenBank/DDBJ databases">
        <title>Draft genome sequence of Sellimonas catena strain 12EGH17.</title>
        <authorList>
            <person name="Atsushi H."/>
            <person name="Moriya O."/>
            <person name="Mitsuo S."/>
        </authorList>
    </citation>
    <scope>NUCLEOTIDE SEQUENCE</scope>
    <source>
        <strain evidence="3">12EGH17</strain>
    </source>
</reference>
<reference evidence="4" key="4">
    <citation type="submission" date="2022-11" db="EMBL/GenBank/DDBJ databases">
        <title>Draft genome sequence of Sellimonas catena strain 18CBH55.</title>
        <authorList>
            <person name="Hisatomi A."/>
            <person name="Ohkuma M."/>
            <person name="Sakamoto M."/>
        </authorList>
    </citation>
    <scope>NUCLEOTIDE SEQUENCE</scope>
    <source>
        <strain evidence="4">18CBH55</strain>
    </source>
</reference>
<evidence type="ECO:0000313" key="5">
    <source>
        <dbReference type="Proteomes" id="UP001145145"/>
    </source>
</evidence>
<dbReference type="RefSeq" id="WP_087169467.1">
    <property type="nucleotide sequence ID" value="NZ_BSBO01000020.1"/>
</dbReference>
<name>A0A9W6C7X9_9FIRM</name>
<dbReference type="GO" id="GO:0015969">
    <property type="term" value="P:guanosine tetraphosphate metabolic process"/>
    <property type="evidence" value="ECO:0007669"/>
    <property type="project" value="InterPro"/>
</dbReference>
<keyword evidence="5" id="KW-1185">Reference proteome</keyword>
<dbReference type="Gene3D" id="3.30.460.10">
    <property type="entry name" value="Beta Polymerase, domain 2"/>
    <property type="match status" value="1"/>
</dbReference>
<dbReference type="Pfam" id="PF04607">
    <property type="entry name" value="RelA_SpoT"/>
    <property type="match status" value="1"/>
</dbReference>
<organism evidence="3 5">
    <name type="scientific">Sellimonas catena</name>
    <dbReference type="NCBI Taxonomy" id="2994035"/>
    <lineage>
        <taxon>Bacteria</taxon>
        <taxon>Bacillati</taxon>
        <taxon>Bacillota</taxon>
        <taxon>Clostridia</taxon>
        <taxon>Lachnospirales</taxon>
        <taxon>Lachnospiraceae</taxon>
        <taxon>Sellimonas</taxon>
    </lineage>
</organism>
<comment type="pathway">
    <text evidence="1">Purine metabolism; ppGpp biosynthesis; ppGpp from GTP: step 1/2.</text>
</comment>
<evidence type="ECO:0000259" key="2">
    <source>
        <dbReference type="SMART" id="SM00954"/>
    </source>
</evidence>
<dbReference type="EMBL" id="BSBO01000020">
    <property type="protein sequence ID" value="GLG04828.1"/>
    <property type="molecule type" value="Genomic_DNA"/>
</dbReference>
<dbReference type="Proteomes" id="UP001145145">
    <property type="component" value="Unassembled WGS sequence"/>
</dbReference>
<feature type="domain" description="RelA/SpoT" evidence="2">
    <location>
        <begin position="63"/>
        <end position="186"/>
    </location>
</feature>
<dbReference type="Gene3D" id="1.10.287.860">
    <property type="entry name" value="Nucleotidyltransferase"/>
    <property type="match status" value="1"/>
</dbReference>
<evidence type="ECO:0000313" key="4">
    <source>
        <dbReference type="EMBL" id="GLG89734.1"/>
    </source>
</evidence>
<reference evidence="3 5" key="5">
    <citation type="journal article" date="2023" name="Int. J. Syst. Evol. Microbiol.">
        <title>Sellimonas catena sp. nov., isolated from human faeces.</title>
        <authorList>
            <person name="Hisatomi A."/>
            <person name="Ohkuma M."/>
            <person name="Sakamoto M."/>
        </authorList>
    </citation>
    <scope>NUCLEOTIDE SEQUENCE [LARGE SCALE GENOMIC DNA]</scope>
    <source>
        <strain evidence="3 5">12EGH17</strain>
        <strain evidence="4">18CBH55</strain>
    </source>
</reference>
<dbReference type="PANTHER" id="PTHR47837:SF2">
    <property type="entry name" value="GTP PYROPHOSPHOKINASE YWAC"/>
    <property type="match status" value="1"/>
</dbReference>
<dbReference type="SUPFAM" id="SSF81301">
    <property type="entry name" value="Nucleotidyltransferase"/>
    <property type="match status" value="1"/>
</dbReference>
<dbReference type="EMBL" id="BSCH01000006">
    <property type="protein sequence ID" value="GLG89734.1"/>
    <property type="molecule type" value="Genomic_DNA"/>
</dbReference>
<dbReference type="InterPro" id="IPR007685">
    <property type="entry name" value="RelA_SpoT"/>
</dbReference>
<dbReference type="InterPro" id="IPR052366">
    <property type="entry name" value="GTP_Pyrophosphokinase"/>
</dbReference>
<sequence>MKENLKEVYTQRTDSCDMANSVEFTALMNKYKCAIMEVETKLNVLDAEFSLNYDRNPFESIETRLKSPASIMEKLKRKGFEPTLENIEKNLFDVAGVRVVCAFQEDIYKLAELLTGQDDIRLLRTKDYIQHPKENGYRSLHLILEVPIFLADGKEYMKVEVQFRTIAMDFWASVDHRLRYKKEIDDEGEIQKKLKRCATVISELDQEMQDIRNMIEKSNGQKQKPRYT</sequence>
<dbReference type="AlphaFoldDB" id="A0A9W6C7X9"/>
<protein>
    <submittedName>
        <fullName evidence="3">GTP pyrophosphokinase</fullName>
    </submittedName>
</protein>
<dbReference type="CDD" id="cd05399">
    <property type="entry name" value="NT_Rel-Spo_like"/>
    <property type="match status" value="1"/>
</dbReference>